<dbReference type="EMBL" id="VSSQ01011272">
    <property type="protein sequence ID" value="MPM46422.1"/>
    <property type="molecule type" value="Genomic_DNA"/>
</dbReference>
<keyword evidence="3" id="KW-0804">Transcription</keyword>
<protein>
    <submittedName>
        <fullName evidence="5">HTH-type transcriptional repressor CytR</fullName>
    </submittedName>
</protein>
<sequence>MLLSTCCDPQENAAYIDELTQLSIGGKRIPVVFFEEAPREGLDAVIVDNKAASREAAEHLLAIGRKNIAYIAAPMHRFMMGKKRYEGYLAALLNAGLEPDAKLVREGDYTPQSGYREMRALLNSGKPIDAVQCGNDQMAVGAVRALREAGLRVSEDVAVMGFDNNFPGTLIDPPLSTVSVPKQGMGRAAVELLLWRIAEGENAPARTVKLETSLLVRRSTDPNATSEWDLNDW</sequence>
<organism evidence="5">
    <name type="scientific">bioreactor metagenome</name>
    <dbReference type="NCBI Taxonomy" id="1076179"/>
    <lineage>
        <taxon>unclassified sequences</taxon>
        <taxon>metagenomes</taxon>
        <taxon>ecological metagenomes</taxon>
    </lineage>
</organism>
<keyword evidence="1" id="KW-0805">Transcription regulation</keyword>
<evidence type="ECO:0000256" key="1">
    <source>
        <dbReference type="ARBA" id="ARBA00023015"/>
    </source>
</evidence>
<reference evidence="5" key="1">
    <citation type="submission" date="2019-08" db="EMBL/GenBank/DDBJ databases">
        <authorList>
            <person name="Kucharzyk K."/>
            <person name="Murdoch R.W."/>
            <person name="Higgins S."/>
            <person name="Loffler F."/>
        </authorList>
    </citation>
    <scope>NUCLEOTIDE SEQUENCE</scope>
</reference>
<comment type="caution">
    <text evidence="5">The sequence shown here is derived from an EMBL/GenBank/DDBJ whole genome shotgun (WGS) entry which is preliminary data.</text>
</comment>
<dbReference type="CDD" id="cd06267">
    <property type="entry name" value="PBP1_LacI_sugar_binding-like"/>
    <property type="match status" value="1"/>
</dbReference>
<dbReference type="InterPro" id="IPR028082">
    <property type="entry name" value="Peripla_BP_I"/>
</dbReference>
<evidence type="ECO:0000256" key="2">
    <source>
        <dbReference type="ARBA" id="ARBA00023125"/>
    </source>
</evidence>
<evidence type="ECO:0000313" key="5">
    <source>
        <dbReference type="EMBL" id="MPM46422.1"/>
    </source>
</evidence>
<dbReference type="Pfam" id="PF13377">
    <property type="entry name" value="Peripla_BP_3"/>
    <property type="match status" value="1"/>
</dbReference>
<dbReference type="Gene3D" id="3.40.50.2300">
    <property type="match status" value="2"/>
</dbReference>
<dbReference type="PANTHER" id="PTHR30146">
    <property type="entry name" value="LACI-RELATED TRANSCRIPTIONAL REPRESSOR"/>
    <property type="match status" value="1"/>
</dbReference>
<dbReference type="GO" id="GO:0003700">
    <property type="term" value="F:DNA-binding transcription factor activity"/>
    <property type="evidence" value="ECO:0007669"/>
    <property type="project" value="TreeGrafter"/>
</dbReference>
<keyword evidence="2" id="KW-0238">DNA-binding</keyword>
<proteinExistence type="predicted"/>
<evidence type="ECO:0000256" key="3">
    <source>
        <dbReference type="ARBA" id="ARBA00023163"/>
    </source>
</evidence>
<dbReference type="InterPro" id="IPR046335">
    <property type="entry name" value="LacI/GalR-like_sensor"/>
</dbReference>
<evidence type="ECO:0000259" key="4">
    <source>
        <dbReference type="Pfam" id="PF13377"/>
    </source>
</evidence>
<dbReference type="SUPFAM" id="SSF53822">
    <property type="entry name" value="Periplasmic binding protein-like I"/>
    <property type="match status" value="1"/>
</dbReference>
<dbReference type="PANTHER" id="PTHR30146:SF109">
    <property type="entry name" value="HTH-TYPE TRANSCRIPTIONAL REGULATOR GALS"/>
    <property type="match status" value="1"/>
</dbReference>
<name>A0A645A072_9ZZZZ</name>
<dbReference type="GO" id="GO:0000976">
    <property type="term" value="F:transcription cis-regulatory region binding"/>
    <property type="evidence" value="ECO:0007669"/>
    <property type="project" value="TreeGrafter"/>
</dbReference>
<accession>A0A645A072</accession>
<dbReference type="AlphaFoldDB" id="A0A645A072"/>
<gene>
    <name evidence="5" type="primary">cytR_8</name>
    <name evidence="5" type="ORF">SDC9_93122</name>
</gene>
<feature type="domain" description="Transcriptional regulator LacI/GalR-like sensor" evidence="4">
    <location>
        <begin position="57"/>
        <end position="220"/>
    </location>
</feature>